<organism evidence="5 6">
    <name type="scientific">Fasciola hepatica</name>
    <name type="common">Liver fluke</name>
    <dbReference type="NCBI Taxonomy" id="6192"/>
    <lineage>
        <taxon>Eukaryota</taxon>
        <taxon>Metazoa</taxon>
        <taxon>Spiralia</taxon>
        <taxon>Lophotrochozoa</taxon>
        <taxon>Platyhelminthes</taxon>
        <taxon>Trematoda</taxon>
        <taxon>Digenea</taxon>
        <taxon>Plagiorchiida</taxon>
        <taxon>Echinostomata</taxon>
        <taxon>Echinostomatoidea</taxon>
        <taxon>Fasciolidae</taxon>
        <taxon>Fasciola</taxon>
    </lineage>
</organism>
<evidence type="ECO:0000256" key="2">
    <source>
        <dbReference type="PROSITE-ProRule" id="PRU00176"/>
    </source>
</evidence>
<dbReference type="AlphaFoldDB" id="A0A4E0R311"/>
<feature type="domain" description="RRM" evidence="4">
    <location>
        <begin position="194"/>
        <end position="287"/>
    </location>
</feature>
<keyword evidence="6" id="KW-1185">Reference proteome</keyword>
<dbReference type="EMBL" id="JXXN02005583">
    <property type="protein sequence ID" value="THD19811.1"/>
    <property type="molecule type" value="Genomic_DNA"/>
</dbReference>
<dbReference type="InterPro" id="IPR035979">
    <property type="entry name" value="RBD_domain_sf"/>
</dbReference>
<dbReference type="InterPro" id="IPR000504">
    <property type="entry name" value="RRM_dom"/>
</dbReference>
<comment type="caution">
    <text evidence="5">The sequence shown here is derived from an EMBL/GenBank/DDBJ whole genome shotgun (WGS) entry which is preliminary data.</text>
</comment>
<feature type="region of interest" description="Disordered" evidence="3">
    <location>
        <begin position="130"/>
        <end position="157"/>
    </location>
</feature>
<name>A0A4E0R311_FASHE</name>
<accession>A0A4E0R311</accession>
<keyword evidence="1 2" id="KW-0694">RNA-binding</keyword>
<dbReference type="PANTHER" id="PTHR16105:SF0">
    <property type="entry name" value="RNA-BINDING REGION-CONTAINING PROTEIN 3"/>
    <property type="match status" value="1"/>
</dbReference>
<dbReference type="Proteomes" id="UP000230066">
    <property type="component" value="Unassembled WGS sequence"/>
</dbReference>
<feature type="region of interest" description="Disordered" evidence="3">
    <location>
        <begin position="1"/>
        <end position="47"/>
    </location>
</feature>
<dbReference type="Gene3D" id="3.30.70.330">
    <property type="match status" value="1"/>
</dbReference>
<dbReference type="GO" id="GO:0097157">
    <property type="term" value="F:pre-mRNA intronic binding"/>
    <property type="evidence" value="ECO:0007669"/>
    <property type="project" value="TreeGrafter"/>
</dbReference>
<dbReference type="GO" id="GO:0000398">
    <property type="term" value="P:mRNA splicing, via spliceosome"/>
    <property type="evidence" value="ECO:0007669"/>
    <property type="project" value="TreeGrafter"/>
</dbReference>
<dbReference type="PANTHER" id="PTHR16105">
    <property type="entry name" value="RNA-BINDING REGION-CONTAINING PROTEIN 3"/>
    <property type="match status" value="1"/>
</dbReference>
<sequence length="301" mass="33049">MPKPVRRSKTRLVPNSETKQKRPRSVMPHDGESDQCSSLRPTGSRPSLAVTEVFEPVSHVAKMELHVPTKLTAHGRSDGLQSRAPESGFGVMPVQRKLTVCSSVAEICDSSQTKQLDPCRDPMSVAAVPDKVTRSPSSSEHEDNAAGSDDDVTVSLNAGPSLSLNDLRLGRLTEDERQNYPVFAKGYQSGEPTSRLYIKNLAARTTPEDLYRVFGAFQSGPVRDLNTRPLVRYTDTTRFSIRLLTEGRMKGQAFVSLPCELTALQALEATNGFLLHERPMVVQFARGAKAKVDEKSLIVTT</sequence>
<protein>
    <submittedName>
        <fullName evidence="5">RNA-binding protein 40</fullName>
    </submittedName>
</protein>
<evidence type="ECO:0000259" key="4">
    <source>
        <dbReference type="PROSITE" id="PS50102"/>
    </source>
</evidence>
<dbReference type="InterPro" id="IPR012677">
    <property type="entry name" value="Nucleotide-bd_a/b_plait_sf"/>
</dbReference>
<feature type="compositionally biased region" description="Basic residues" evidence="3">
    <location>
        <begin position="1"/>
        <end position="10"/>
    </location>
</feature>
<dbReference type="GO" id="GO:0030626">
    <property type="term" value="F:U12 snRNA binding"/>
    <property type="evidence" value="ECO:0007669"/>
    <property type="project" value="TreeGrafter"/>
</dbReference>
<dbReference type="GO" id="GO:0005689">
    <property type="term" value="C:U12-type spliceosomal complex"/>
    <property type="evidence" value="ECO:0007669"/>
    <property type="project" value="TreeGrafter"/>
</dbReference>
<gene>
    <name evidence="5" type="ORF">D915_009246</name>
</gene>
<dbReference type="SUPFAM" id="SSF54928">
    <property type="entry name" value="RNA-binding domain, RBD"/>
    <property type="match status" value="1"/>
</dbReference>
<reference evidence="5" key="1">
    <citation type="submission" date="2019-03" db="EMBL/GenBank/DDBJ databases">
        <title>Improved annotation for the trematode Fasciola hepatica.</title>
        <authorList>
            <person name="Choi Y.-J."/>
            <person name="Martin J."/>
            <person name="Mitreva M."/>
        </authorList>
    </citation>
    <scope>NUCLEOTIDE SEQUENCE [LARGE SCALE GENOMIC DNA]</scope>
</reference>
<evidence type="ECO:0000256" key="3">
    <source>
        <dbReference type="SAM" id="MobiDB-lite"/>
    </source>
</evidence>
<evidence type="ECO:0000313" key="5">
    <source>
        <dbReference type="EMBL" id="THD19811.1"/>
    </source>
</evidence>
<dbReference type="CDD" id="cd12239">
    <property type="entry name" value="RRM2_RBM40_like"/>
    <property type="match status" value="1"/>
</dbReference>
<evidence type="ECO:0000313" key="6">
    <source>
        <dbReference type="Proteomes" id="UP000230066"/>
    </source>
</evidence>
<dbReference type="InterPro" id="IPR045164">
    <property type="entry name" value="RBM41/RNPC3"/>
</dbReference>
<proteinExistence type="predicted"/>
<evidence type="ECO:0000256" key="1">
    <source>
        <dbReference type="ARBA" id="ARBA00022884"/>
    </source>
</evidence>
<dbReference type="PROSITE" id="PS50102">
    <property type="entry name" value="RRM"/>
    <property type="match status" value="1"/>
</dbReference>
<dbReference type="SMART" id="SM00360">
    <property type="entry name" value="RRM"/>
    <property type="match status" value="1"/>
</dbReference>
<feature type="compositionally biased region" description="Polar residues" evidence="3">
    <location>
        <begin position="34"/>
        <end position="45"/>
    </location>
</feature>